<protein>
    <submittedName>
        <fullName evidence="5">Helix-turn-helix transcriptional regulator</fullName>
    </submittedName>
</protein>
<feature type="domain" description="HTH araC/xylS-type" evidence="4">
    <location>
        <begin position="18"/>
        <end position="88"/>
    </location>
</feature>
<dbReference type="InterPro" id="IPR018060">
    <property type="entry name" value="HTH_AraC"/>
</dbReference>
<organism evidence="5 6">
    <name type="scientific">Billgrantia bachuensis</name>
    <dbReference type="NCBI Taxonomy" id="2717286"/>
    <lineage>
        <taxon>Bacteria</taxon>
        <taxon>Pseudomonadati</taxon>
        <taxon>Pseudomonadota</taxon>
        <taxon>Gammaproteobacteria</taxon>
        <taxon>Oceanospirillales</taxon>
        <taxon>Halomonadaceae</taxon>
        <taxon>Billgrantia</taxon>
    </lineage>
</organism>
<dbReference type="Proteomes" id="UP001318321">
    <property type="component" value="Unassembled WGS sequence"/>
</dbReference>
<reference evidence="5 6" key="1">
    <citation type="submission" date="2020-03" db="EMBL/GenBank/DDBJ databases">
        <title>Identification of Halomonas strains.</title>
        <authorList>
            <person name="Xiao Z."/>
            <person name="Dong F."/>
            <person name="Wang Z."/>
            <person name="Zhao J.-Y."/>
        </authorList>
    </citation>
    <scope>NUCLEOTIDE SEQUENCE [LARGE SCALE GENOMIC DNA]</scope>
    <source>
        <strain evidence="5 6">DX6</strain>
    </source>
</reference>
<feature type="region of interest" description="Disordered" evidence="3">
    <location>
        <begin position="1"/>
        <end position="20"/>
    </location>
</feature>
<dbReference type="PANTHER" id="PTHR43436:SF1">
    <property type="entry name" value="TRANSCRIPTIONAL REGULATORY PROTEIN"/>
    <property type="match status" value="1"/>
</dbReference>
<dbReference type="Gene3D" id="1.10.10.60">
    <property type="entry name" value="Homeodomain-like"/>
    <property type="match status" value="2"/>
</dbReference>
<accession>A0ABX0PWW1</accession>
<evidence type="ECO:0000256" key="1">
    <source>
        <dbReference type="ARBA" id="ARBA00023015"/>
    </source>
</evidence>
<keyword evidence="6" id="KW-1185">Reference proteome</keyword>
<gene>
    <name evidence="5" type="ORF">HBJ55_13975</name>
</gene>
<sequence>MPSRRKSQDRKYESDQNSSFYHHFRKQTSLTPLQFQKQLRLIEARRLMLGEGASASSAAFAVGYESVSQFSREYRRFFGLPPSKDMEAKHKNRA</sequence>
<evidence type="ECO:0000256" key="2">
    <source>
        <dbReference type="ARBA" id="ARBA00023163"/>
    </source>
</evidence>
<evidence type="ECO:0000259" key="4">
    <source>
        <dbReference type="PROSITE" id="PS01124"/>
    </source>
</evidence>
<comment type="caution">
    <text evidence="5">The sequence shown here is derived from an EMBL/GenBank/DDBJ whole genome shotgun (WGS) entry which is preliminary data.</text>
</comment>
<dbReference type="PROSITE" id="PS01124">
    <property type="entry name" value="HTH_ARAC_FAMILY_2"/>
    <property type="match status" value="1"/>
</dbReference>
<dbReference type="SMART" id="SM00342">
    <property type="entry name" value="HTH_ARAC"/>
    <property type="match status" value="1"/>
</dbReference>
<proteinExistence type="predicted"/>
<evidence type="ECO:0000313" key="6">
    <source>
        <dbReference type="Proteomes" id="UP001318321"/>
    </source>
</evidence>
<dbReference type="Pfam" id="PF12833">
    <property type="entry name" value="HTH_18"/>
    <property type="match status" value="1"/>
</dbReference>
<evidence type="ECO:0000256" key="3">
    <source>
        <dbReference type="SAM" id="MobiDB-lite"/>
    </source>
</evidence>
<dbReference type="SUPFAM" id="SSF46689">
    <property type="entry name" value="Homeodomain-like"/>
    <property type="match status" value="1"/>
</dbReference>
<name>A0ABX0PWW1_9GAMM</name>
<dbReference type="EMBL" id="JAAQTO010000039">
    <property type="protein sequence ID" value="NIC06537.1"/>
    <property type="molecule type" value="Genomic_DNA"/>
</dbReference>
<dbReference type="InterPro" id="IPR009057">
    <property type="entry name" value="Homeodomain-like_sf"/>
</dbReference>
<keyword evidence="1" id="KW-0805">Transcription regulation</keyword>
<keyword evidence="2" id="KW-0804">Transcription</keyword>
<dbReference type="PANTHER" id="PTHR43436">
    <property type="entry name" value="ARAC-FAMILY TRANSCRIPTIONAL REGULATOR"/>
    <property type="match status" value="1"/>
</dbReference>
<evidence type="ECO:0000313" key="5">
    <source>
        <dbReference type="EMBL" id="NIC06537.1"/>
    </source>
</evidence>